<sequence length="102" mass="10742">SLYVLASASAQLFSVSCKSFGGMTQSGSGVFGASYSGKGFNQSGRVLIFGRWAAPVSSDFERCMSSGIGTPSTGCSDREADFFLEELEGASHVLEVFQAEDF</sequence>
<gene>
    <name evidence="1" type="ORF">Tco_0843326</name>
</gene>
<organism evidence="1 2">
    <name type="scientific">Tanacetum coccineum</name>
    <dbReference type="NCBI Taxonomy" id="301880"/>
    <lineage>
        <taxon>Eukaryota</taxon>
        <taxon>Viridiplantae</taxon>
        <taxon>Streptophyta</taxon>
        <taxon>Embryophyta</taxon>
        <taxon>Tracheophyta</taxon>
        <taxon>Spermatophyta</taxon>
        <taxon>Magnoliopsida</taxon>
        <taxon>eudicotyledons</taxon>
        <taxon>Gunneridae</taxon>
        <taxon>Pentapetalae</taxon>
        <taxon>asterids</taxon>
        <taxon>campanulids</taxon>
        <taxon>Asterales</taxon>
        <taxon>Asteraceae</taxon>
        <taxon>Asteroideae</taxon>
        <taxon>Anthemideae</taxon>
        <taxon>Anthemidinae</taxon>
        <taxon>Tanacetum</taxon>
    </lineage>
</organism>
<accession>A0ABQ5B645</accession>
<name>A0ABQ5B645_9ASTR</name>
<evidence type="ECO:0000313" key="2">
    <source>
        <dbReference type="Proteomes" id="UP001151760"/>
    </source>
</evidence>
<keyword evidence="2" id="KW-1185">Reference proteome</keyword>
<dbReference type="EMBL" id="BQNB010012864">
    <property type="protein sequence ID" value="GJT08864.1"/>
    <property type="molecule type" value="Genomic_DNA"/>
</dbReference>
<comment type="caution">
    <text evidence="1">The sequence shown here is derived from an EMBL/GenBank/DDBJ whole genome shotgun (WGS) entry which is preliminary data.</text>
</comment>
<proteinExistence type="predicted"/>
<feature type="non-terminal residue" evidence="1">
    <location>
        <position position="1"/>
    </location>
</feature>
<evidence type="ECO:0000313" key="1">
    <source>
        <dbReference type="EMBL" id="GJT08864.1"/>
    </source>
</evidence>
<reference evidence="1" key="1">
    <citation type="journal article" date="2022" name="Int. J. Mol. Sci.">
        <title>Draft Genome of Tanacetum Coccineum: Genomic Comparison of Closely Related Tanacetum-Family Plants.</title>
        <authorList>
            <person name="Yamashiro T."/>
            <person name="Shiraishi A."/>
            <person name="Nakayama K."/>
            <person name="Satake H."/>
        </authorList>
    </citation>
    <scope>NUCLEOTIDE SEQUENCE</scope>
</reference>
<protein>
    <submittedName>
        <fullName evidence="1">Uncharacterized protein</fullName>
    </submittedName>
</protein>
<reference evidence="1" key="2">
    <citation type="submission" date="2022-01" db="EMBL/GenBank/DDBJ databases">
        <authorList>
            <person name="Yamashiro T."/>
            <person name="Shiraishi A."/>
            <person name="Satake H."/>
            <person name="Nakayama K."/>
        </authorList>
    </citation>
    <scope>NUCLEOTIDE SEQUENCE</scope>
</reference>
<dbReference type="Proteomes" id="UP001151760">
    <property type="component" value="Unassembled WGS sequence"/>
</dbReference>